<accession>A0A7E4UPE1</accession>
<evidence type="ECO:0000313" key="1">
    <source>
        <dbReference type="Proteomes" id="UP000492821"/>
    </source>
</evidence>
<dbReference type="AlphaFoldDB" id="A0A7E4UPE1"/>
<dbReference type="Proteomes" id="UP000492821">
    <property type="component" value="Unassembled WGS sequence"/>
</dbReference>
<protein>
    <submittedName>
        <fullName evidence="2">FTH domain-containing protein</fullName>
    </submittedName>
</protein>
<proteinExistence type="predicted"/>
<evidence type="ECO:0000313" key="2">
    <source>
        <dbReference type="WBParaSite" id="Pan_g11194.t1"/>
    </source>
</evidence>
<reference evidence="2" key="2">
    <citation type="submission" date="2020-10" db="UniProtKB">
        <authorList>
            <consortium name="WormBaseParasite"/>
        </authorList>
    </citation>
    <scope>IDENTIFICATION</scope>
</reference>
<name>A0A7E4UPE1_PANRE</name>
<reference evidence="1" key="1">
    <citation type="journal article" date="2013" name="Genetics">
        <title>The draft genome and transcriptome of Panagrellus redivivus are shaped by the harsh demands of a free-living lifestyle.</title>
        <authorList>
            <person name="Srinivasan J."/>
            <person name="Dillman A.R."/>
            <person name="Macchietto M.G."/>
            <person name="Heikkinen L."/>
            <person name="Lakso M."/>
            <person name="Fracchia K.M."/>
            <person name="Antoshechkin I."/>
            <person name="Mortazavi A."/>
            <person name="Wong G."/>
            <person name="Sternberg P.W."/>
        </authorList>
    </citation>
    <scope>NUCLEOTIDE SEQUENCE [LARGE SCALE GENOMIC DNA]</scope>
    <source>
        <strain evidence="1">MT8872</strain>
    </source>
</reference>
<dbReference type="WBParaSite" id="Pan_g11194.t1">
    <property type="protein sequence ID" value="Pan_g11194.t1"/>
    <property type="gene ID" value="Pan_g11194"/>
</dbReference>
<keyword evidence="1" id="KW-1185">Reference proteome</keyword>
<sequence length="243" mass="27851">MTGLQPIQQVESLEEVEFEIDAENNLQEPNSDYPPENSDETPLFLASDVLEFHKFTSNDKLDVILVDYLFEPTTLSFFDCVLDETFIQRISNALHTPLETLVIYRCTFASENSASMVCSAPAFKGLENFAVANPTLPSLNNWFDAFAEAGVSLKRFHVDDAVLSVLEIDKDIFLKFFKAQCEGFILRVELQNETDVHIMKERFEAKFGDHFERNDTVNKQSPEKYVRFKCDSSLKVTYTLRND</sequence>
<organism evidence="1 2">
    <name type="scientific">Panagrellus redivivus</name>
    <name type="common">Microworm</name>
    <dbReference type="NCBI Taxonomy" id="6233"/>
    <lineage>
        <taxon>Eukaryota</taxon>
        <taxon>Metazoa</taxon>
        <taxon>Ecdysozoa</taxon>
        <taxon>Nematoda</taxon>
        <taxon>Chromadorea</taxon>
        <taxon>Rhabditida</taxon>
        <taxon>Tylenchina</taxon>
        <taxon>Panagrolaimomorpha</taxon>
        <taxon>Panagrolaimoidea</taxon>
        <taxon>Panagrolaimidae</taxon>
        <taxon>Panagrellus</taxon>
    </lineage>
</organism>